<proteinExistence type="predicted"/>
<protein>
    <submittedName>
        <fullName evidence="1">1130_t:CDS:1</fullName>
    </submittedName>
</protein>
<keyword evidence="2" id="KW-1185">Reference proteome</keyword>
<dbReference type="Proteomes" id="UP000789525">
    <property type="component" value="Unassembled WGS sequence"/>
</dbReference>
<comment type="caution">
    <text evidence="1">The sequence shown here is derived from an EMBL/GenBank/DDBJ whole genome shotgun (WGS) entry which is preliminary data.</text>
</comment>
<sequence>MPPKPKKPQKKKVTENVSSTVAGTSGTSGTTGTTAKGKNVEIFENAPPLRTELSSDFGGINLDSPSTLYKIWIKYGDGRPVRLTFGGEIVDDLIEAIKKKLSPKLNDVVVDDITLRRHGEKEDLDSGLAMDQSFENNSSTPLQVIVNVPVTSKRKHEEPPEDLRKIMESVAESAAESALLAEDFQPISPINCQPFVWNTETDEAHQMPEVKKWFKKALNLPRGFYVKDVHTQIQERHLKSSNITLRGGIEISIGASDNDCVWIETKKKKEDFKEGQAIGELFI</sequence>
<organism evidence="1 2">
    <name type="scientific">Acaulospora colombiana</name>
    <dbReference type="NCBI Taxonomy" id="27376"/>
    <lineage>
        <taxon>Eukaryota</taxon>
        <taxon>Fungi</taxon>
        <taxon>Fungi incertae sedis</taxon>
        <taxon>Mucoromycota</taxon>
        <taxon>Glomeromycotina</taxon>
        <taxon>Glomeromycetes</taxon>
        <taxon>Diversisporales</taxon>
        <taxon>Acaulosporaceae</taxon>
        <taxon>Acaulospora</taxon>
    </lineage>
</organism>
<dbReference type="EMBL" id="CAJVPT010011588">
    <property type="protein sequence ID" value="CAG8580291.1"/>
    <property type="molecule type" value="Genomic_DNA"/>
</dbReference>
<evidence type="ECO:0000313" key="2">
    <source>
        <dbReference type="Proteomes" id="UP000789525"/>
    </source>
</evidence>
<name>A0ACA9MCF3_9GLOM</name>
<gene>
    <name evidence="1" type="ORF">ACOLOM_LOCUS5942</name>
</gene>
<accession>A0ACA9MCF3</accession>
<reference evidence="1" key="1">
    <citation type="submission" date="2021-06" db="EMBL/GenBank/DDBJ databases">
        <authorList>
            <person name="Kallberg Y."/>
            <person name="Tangrot J."/>
            <person name="Rosling A."/>
        </authorList>
    </citation>
    <scope>NUCLEOTIDE SEQUENCE</scope>
    <source>
        <strain evidence="1">CL356</strain>
    </source>
</reference>
<evidence type="ECO:0000313" key="1">
    <source>
        <dbReference type="EMBL" id="CAG8580291.1"/>
    </source>
</evidence>
<feature type="non-terminal residue" evidence="1">
    <location>
        <position position="283"/>
    </location>
</feature>